<accession>A0A7Z0D6K0</accession>
<dbReference type="Pfam" id="PF20471">
    <property type="entry name" value="DUF6716"/>
    <property type="match status" value="1"/>
</dbReference>
<evidence type="ECO:0000313" key="1">
    <source>
        <dbReference type="EMBL" id="NYI69691.1"/>
    </source>
</evidence>
<reference evidence="1 2" key="1">
    <citation type="submission" date="2020-07" db="EMBL/GenBank/DDBJ databases">
        <title>Sequencing the genomes of 1000 actinobacteria strains.</title>
        <authorList>
            <person name="Klenk H.-P."/>
        </authorList>
    </citation>
    <scope>NUCLEOTIDE SEQUENCE [LARGE SCALE GENOMIC DNA]</scope>
    <source>
        <strain evidence="1 2">DSM 103164</strain>
    </source>
</reference>
<gene>
    <name evidence="1" type="ORF">GGQ54_000251</name>
</gene>
<dbReference type="InterPro" id="IPR046561">
    <property type="entry name" value="DUF6716"/>
</dbReference>
<dbReference type="Proteomes" id="UP000527616">
    <property type="component" value="Unassembled WGS sequence"/>
</dbReference>
<sequence>MIRVLAVADSDPNLEWGEGLLGGARDRIDHYSVVLRGPDPPTRAQIRSAAGRVVPVVGAHRLLALVGELEPDAVLLACSSGVVGALLDYPALRGPARPVLIAGAPGIAYPVGPTKLRAMAGIDLLIVHSRTERAAYRRLLVDDTEFADQATQIGLATLPALAGAEVRRGRQALVVFAAQDAVPATARQRRAILDALAAVPPEYMPVIQAGIPGRRRGSGAPAAYADLEPHPRIEFRHGGAAETLDHAAGCATISGTVALQALARGIPVLALDDFGIGPALGNEVFEDSGLFGGLGDLREARFRSPVRDWLLANYFQPAAEADWLARLDGLVARRNSGALGAATPGQVAPRARVARQLRLRLPGISRYADAARGRRPAN</sequence>
<name>A0A7Z0D6K0_9ACTN</name>
<evidence type="ECO:0000313" key="2">
    <source>
        <dbReference type="Proteomes" id="UP000527616"/>
    </source>
</evidence>
<proteinExistence type="predicted"/>
<dbReference type="RefSeq" id="WP_179443728.1">
    <property type="nucleotide sequence ID" value="NZ_JACBZS010000001.1"/>
</dbReference>
<dbReference type="EMBL" id="JACBZS010000001">
    <property type="protein sequence ID" value="NYI69691.1"/>
    <property type="molecule type" value="Genomic_DNA"/>
</dbReference>
<organism evidence="1 2">
    <name type="scientific">Naumannella cuiyingiana</name>
    <dbReference type="NCBI Taxonomy" id="1347891"/>
    <lineage>
        <taxon>Bacteria</taxon>
        <taxon>Bacillati</taxon>
        <taxon>Actinomycetota</taxon>
        <taxon>Actinomycetes</taxon>
        <taxon>Propionibacteriales</taxon>
        <taxon>Propionibacteriaceae</taxon>
        <taxon>Naumannella</taxon>
    </lineage>
</organism>
<comment type="caution">
    <text evidence="1">The sequence shown here is derived from an EMBL/GenBank/DDBJ whole genome shotgun (WGS) entry which is preliminary data.</text>
</comment>
<dbReference type="AlphaFoldDB" id="A0A7Z0D6K0"/>
<keyword evidence="2" id="KW-1185">Reference proteome</keyword>
<protein>
    <submittedName>
        <fullName evidence="1">Uncharacterized protein</fullName>
    </submittedName>
</protein>